<name>A0A179FLB6_METCM</name>
<keyword evidence="10" id="KW-1185">Reference proteome</keyword>
<comment type="caution">
    <text evidence="9">The sequence shown here is derived from an EMBL/GenBank/DDBJ whole genome shotgun (WGS) entry which is preliminary data.</text>
</comment>
<dbReference type="GO" id="GO:0009750">
    <property type="term" value="P:response to fructose"/>
    <property type="evidence" value="ECO:0007669"/>
    <property type="project" value="TreeGrafter"/>
</dbReference>
<dbReference type="InterPro" id="IPR000408">
    <property type="entry name" value="Reg_chr_condens"/>
</dbReference>
<evidence type="ECO:0000256" key="6">
    <source>
        <dbReference type="ARBA" id="ARBA00031123"/>
    </source>
</evidence>
<keyword evidence="4" id="KW-0456">Lyase</keyword>
<dbReference type="RefSeq" id="XP_018143459.1">
    <property type="nucleotide sequence ID" value="XM_018286725.1"/>
</dbReference>
<dbReference type="Gene3D" id="3.30.420.40">
    <property type="match status" value="2"/>
</dbReference>
<dbReference type="InterPro" id="IPR005488">
    <property type="entry name" value="Etherase_MurQ"/>
</dbReference>
<dbReference type="GO" id="GO:0005654">
    <property type="term" value="C:nucleoplasm"/>
    <property type="evidence" value="ECO:0007669"/>
    <property type="project" value="TreeGrafter"/>
</dbReference>
<evidence type="ECO:0000313" key="9">
    <source>
        <dbReference type="EMBL" id="OAQ66372.1"/>
    </source>
</evidence>
<dbReference type="PANTHER" id="PTHR10088">
    <property type="entry name" value="GLUCOKINASE REGULATORY PROTEIN"/>
    <property type="match status" value="1"/>
</dbReference>
<dbReference type="AlphaFoldDB" id="A0A179FLB6"/>
<dbReference type="PROSITE" id="PS01272">
    <property type="entry name" value="GCKR"/>
    <property type="match status" value="1"/>
</dbReference>
<dbReference type="PROSITE" id="PS50012">
    <property type="entry name" value="RCC1_3"/>
    <property type="match status" value="1"/>
</dbReference>
<dbReference type="Gene3D" id="1.10.8.1080">
    <property type="match status" value="1"/>
</dbReference>
<dbReference type="InterPro" id="IPR043129">
    <property type="entry name" value="ATPase_NBD"/>
</dbReference>
<dbReference type="GO" id="GO:0005829">
    <property type="term" value="C:cytosol"/>
    <property type="evidence" value="ECO:0007669"/>
    <property type="project" value="TreeGrafter"/>
</dbReference>
<dbReference type="GO" id="GO:0004857">
    <property type="term" value="F:enzyme inhibitor activity"/>
    <property type="evidence" value="ECO:0007669"/>
    <property type="project" value="TreeGrafter"/>
</dbReference>
<keyword evidence="5" id="KW-0119">Carbohydrate metabolism</keyword>
<organism evidence="9 10">
    <name type="scientific">Pochonia chlamydosporia 170</name>
    <dbReference type="NCBI Taxonomy" id="1380566"/>
    <lineage>
        <taxon>Eukaryota</taxon>
        <taxon>Fungi</taxon>
        <taxon>Dikarya</taxon>
        <taxon>Ascomycota</taxon>
        <taxon>Pezizomycotina</taxon>
        <taxon>Sordariomycetes</taxon>
        <taxon>Hypocreomycetidae</taxon>
        <taxon>Hypocreales</taxon>
        <taxon>Clavicipitaceae</taxon>
        <taxon>Pochonia</taxon>
    </lineage>
</organism>
<dbReference type="GO" id="GO:0070095">
    <property type="term" value="F:fructose-6-phosphate binding"/>
    <property type="evidence" value="ECO:0007669"/>
    <property type="project" value="TreeGrafter"/>
</dbReference>
<dbReference type="GO" id="GO:0019899">
    <property type="term" value="F:enzyme binding"/>
    <property type="evidence" value="ECO:0007669"/>
    <property type="project" value="TreeGrafter"/>
</dbReference>
<dbReference type="Proteomes" id="UP000078397">
    <property type="component" value="Unassembled WGS sequence"/>
</dbReference>
<dbReference type="EMBL" id="LSBJ02000004">
    <property type="protein sequence ID" value="OAQ66372.1"/>
    <property type="molecule type" value="Genomic_DNA"/>
</dbReference>
<dbReference type="STRING" id="1380566.A0A179FLB6"/>
<dbReference type="InterPro" id="IPR040190">
    <property type="entry name" value="MURQ/GCKR"/>
</dbReference>
<evidence type="ECO:0000259" key="8">
    <source>
        <dbReference type="PROSITE" id="PS51464"/>
    </source>
</evidence>
<sequence length="663" mass="69830">MTVQLAGLQTETRNPRTTAIDRVSTEQLCRILHQEDSRIPAAVEPCILAIAQAIETLSERVRSGGRVFYIGAGTSGRLGVLDASEIPPTYSAPPDQFVALIAGGDYALRHAKEGAEDSRSGAEADLKACNFDPQVDSLIGIASSGRTPYVLGGLEYVRKAGGVTVGVVCVEPSAVGSEGNADYLIAAVTGPEVVTGSTRMKAGTATKLILNMISTGIMIKLGKTYGNLMVDLRATNIKLQQRAKNIIRFIAGPSCVQSDEELEKVLQDCHGSVKLAAATIVLNVPVAEAEARLLRHKGVLAKVFEEHESQQNAGKEVQHDGLVLCVDAGGTSCKAVIMSREGVSGCGVAGPCNVSSIGLDAVITSMSQAIQEATDNCSVTKGRKFSSIIFDSVWVGIAGYERPALTQSLNNAIYELVKTPPGKPPKVTADIDLLSASVSMKQDIDSVIVVVSGTGSIGMSFKRTESGFHRQARVGGWGHLLGDDGSGYGIGRQALRKTLHETDVYRMTHGITSSLAPSLSPLSQAIYEHFKDQYPTSNPDDLLSSIVMPASGFHGTEDAALGTTKRIAGVAKIVLSMAATDDDAREIVNGGAVSLAELVSLLAKGQRINVSRCGLVLAGGLMQDEAYRNALVEVVKKQLGEFGQVETVNQPAFDGARLLSKGL</sequence>
<evidence type="ECO:0000256" key="1">
    <source>
        <dbReference type="ARBA" id="ARBA00006198"/>
    </source>
</evidence>
<feature type="repeat" description="RCC1" evidence="7">
    <location>
        <begin position="65"/>
        <end position="113"/>
    </location>
</feature>
<proteinExistence type="inferred from homology"/>
<dbReference type="FunFam" id="3.40.50.10490:FF:000014">
    <property type="entry name" value="N-acetylmuramic acid 6-phosphate etherase"/>
    <property type="match status" value="1"/>
</dbReference>
<dbReference type="GO" id="GO:0030246">
    <property type="term" value="F:carbohydrate binding"/>
    <property type="evidence" value="ECO:0007669"/>
    <property type="project" value="TreeGrafter"/>
</dbReference>
<dbReference type="EC" id="2.7.1.59" evidence="2"/>
<dbReference type="InterPro" id="IPR005486">
    <property type="entry name" value="Glucokinase_regulatory_CS"/>
</dbReference>
<dbReference type="HAMAP" id="MF_00068">
    <property type="entry name" value="MurQ"/>
    <property type="match status" value="1"/>
</dbReference>
<dbReference type="NCBIfam" id="NF003915">
    <property type="entry name" value="PRK05441.1"/>
    <property type="match status" value="1"/>
</dbReference>
<evidence type="ECO:0000256" key="7">
    <source>
        <dbReference type="PROSITE-ProRule" id="PRU00235"/>
    </source>
</evidence>
<dbReference type="Gene3D" id="3.40.50.10490">
    <property type="entry name" value="Glucose-6-phosphate isomerase like protein, domain 1"/>
    <property type="match status" value="1"/>
</dbReference>
<dbReference type="GO" id="GO:0046348">
    <property type="term" value="P:amino sugar catabolic process"/>
    <property type="evidence" value="ECO:0007669"/>
    <property type="project" value="InterPro"/>
</dbReference>
<evidence type="ECO:0000256" key="5">
    <source>
        <dbReference type="ARBA" id="ARBA00023277"/>
    </source>
</evidence>
<gene>
    <name evidence="9" type="ORF">VFPPC_07940</name>
</gene>
<feature type="domain" description="SIS" evidence="8">
    <location>
        <begin position="57"/>
        <end position="223"/>
    </location>
</feature>
<dbReference type="GO" id="GO:0042593">
    <property type="term" value="P:glucose homeostasis"/>
    <property type="evidence" value="ECO:0007669"/>
    <property type="project" value="TreeGrafter"/>
</dbReference>
<accession>A0A179FLB6</accession>
<dbReference type="PANTHER" id="PTHR10088:SF4">
    <property type="entry name" value="GLUCOKINASE REGULATORY PROTEIN"/>
    <property type="match status" value="1"/>
</dbReference>
<dbReference type="InterPro" id="IPR046348">
    <property type="entry name" value="SIS_dom_sf"/>
</dbReference>
<evidence type="ECO:0000313" key="10">
    <source>
        <dbReference type="Proteomes" id="UP000078397"/>
    </source>
</evidence>
<dbReference type="SUPFAM" id="SSF53067">
    <property type="entry name" value="Actin-like ATPase domain"/>
    <property type="match status" value="2"/>
</dbReference>
<dbReference type="Pfam" id="PF01869">
    <property type="entry name" value="BcrAD_BadFG"/>
    <property type="match status" value="1"/>
</dbReference>
<dbReference type="NCBIfam" id="NF009222">
    <property type="entry name" value="PRK12570.1"/>
    <property type="match status" value="1"/>
</dbReference>
<dbReference type="InterPro" id="IPR002731">
    <property type="entry name" value="ATPase_BadF"/>
</dbReference>
<protein>
    <recommendedName>
        <fullName evidence="3">N-acetyl-D-glucosamine kinase</fullName>
        <ecNumber evidence="2">2.7.1.59</ecNumber>
    </recommendedName>
    <alternativeName>
        <fullName evidence="6">GlcNAc kinase</fullName>
    </alternativeName>
</protein>
<dbReference type="CDD" id="cd05007">
    <property type="entry name" value="SIS_Etherase"/>
    <property type="match status" value="1"/>
</dbReference>
<dbReference type="OrthoDB" id="311172at2759"/>
<dbReference type="GeneID" id="28850719"/>
<dbReference type="PROSITE" id="PS51464">
    <property type="entry name" value="SIS"/>
    <property type="match status" value="1"/>
</dbReference>
<dbReference type="Pfam" id="PF22645">
    <property type="entry name" value="GKRP_SIS_N"/>
    <property type="match status" value="1"/>
</dbReference>
<dbReference type="SUPFAM" id="SSF53697">
    <property type="entry name" value="SIS domain"/>
    <property type="match status" value="1"/>
</dbReference>
<dbReference type="GO" id="GO:0045127">
    <property type="term" value="F:N-acetylglucosamine kinase activity"/>
    <property type="evidence" value="ECO:0007669"/>
    <property type="project" value="UniProtKB-EC"/>
</dbReference>
<evidence type="ECO:0000256" key="4">
    <source>
        <dbReference type="ARBA" id="ARBA00023239"/>
    </source>
</evidence>
<dbReference type="GO" id="GO:0016835">
    <property type="term" value="F:carbon-oxygen lyase activity"/>
    <property type="evidence" value="ECO:0007669"/>
    <property type="project" value="InterPro"/>
</dbReference>
<dbReference type="NCBIfam" id="TIGR00274">
    <property type="entry name" value="N-acetylmuramic acid 6-phosphate etherase"/>
    <property type="match status" value="1"/>
</dbReference>
<dbReference type="CDD" id="cd24007">
    <property type="entry name" value="ASKHA_NBD_eukNAGK-like"/>
    <property type="match status" value="1"/>
</dbReference>
<reference evidence="9 10" key="1">
    <citation type="journal article" date="2016" name="PLoS Pathog.">
        <title>Biosynthesis of antibiotic leucinostatins in bio-control fungus Purpureocillium lilacinum and their inhibition on phytophthora revealed by genome mining.</title>
        <authorList>
            <person name="Wang G."/>
            <person name="Liu Z."/>
            <person name="Lin R."/>
            <person name="Li E."/>
            <person name="Mao Z."/>
            <person name="Ling J."/>
            <person name="Yang Y."/>
            <person name="Yin W.B."/>
            <person name="Xie B."/>
        </authorList>
    </citation>
    <scope>NUCLEOTIDE SEQUENCE [LARGE SCALE GENOMIC DNA]</scope>
    <source>
        <strain evidence="9">170</strain>
    </source>
</reference>
<evidence type="ECO:0000256" key="2">
    <source>
        <dbReference type="ARBA" id="ARBA00012122"/>
    </source>
</evidence>
<dbReference type="InterPro" id="IPR001347">
    <property type="entry name" value="SIS_dom"/>
</dbReference>
<dbReference type="KEGG" id="pchm:VFPPC_07940"/>
<evidence type="ECO:0000256" key="3">
    <source>
        <dbReference type="ARBA" id="ARBA00014974"/>
    </source>
</evidence>
<comment type="similarity">
    <text evidence="1">Belongs to the eukaryotic-type N-acetylglucosamine kinase family.</text>
</comment>